<dbReference type="EC" id="1.1.1.271" evidence="5"/>
<organism evidence="8 9">
    <name type="scientific">Kocuria varians</name>
    <name type="common">Micrococcus varians</name>
    <dbReference type="NCBI Taxonomy" id="1272"/>
    <lineage>
        <taxon>Bacteria</taxon>
        <taxon>Bacillati</taxon>
        <taxon>Actinomycetota</taxon>
        <taxon>Actinomycetes</taxon>
        <taxon>Micrococcales</taxon>
        <taxon>Micrococcaceae</taxon>
        <taxon>Kocuria</taxon>
    </lineage>
</organism>
<dbReference type="Pfam" id="PF01370">
    <property type="entry name" value="Epimerase"/>
    <property type="match status" value="1"/>
</dbReference>
<evidence type="ECO:0000256" key="6">
    <source>
        <dbReference type="SAM" id="MobiDB-lite"/>
    </source>
</evidence>
<comment type="similarity">
    <text evidence="1 5">Belongs to the NAD(P)-dependent epimerase/dehydratase family. Fucose synthase subfamily.</text>
</comment>
<dbReference type="HAMAP" id="MF_00956">
    <property type="entry name" value="GDP_fucose_synth"/>
    <property type="match status" value="1"/>
</dbReference>
<protein>
    <recommendedName>
        <fullName evidence="5">GDP-L-fucose synthase</fullName>
        <ecNumber evidence="5">1.1.1.271</ecNumber>
    </recommendedName>
    <alternativeName>
        <fullName evidence="5">GDP-4-keto-6-deoxy-D-mannose-3,5-epimerase-4-reductase</fullName>
    </alternativeName>
</protein>
<feature type="binding site" evidence="5">
    <location>
        <position position="312"/>
    </location>
    <ligand>
        <name>substrate</name>
    </ligand>
</feature>
<dbReference type="EMBL" id="CP059343">
    <property type="protein sequence ID" value="QMS56297.1"/>
    <property type="molecule type" value="Genomic_DNA"/>
</dbReference>
<evidence type="ECO:0000256" key="1">
    <source>
        <dbReference type="ARBA" id="ARBA00005959"/>
    </source>
</evidence>
<proteinExistence type="inferred from homology"/>
<feature type="binding site" evidence="5">
    <location>
        <position position="222"/>
    </location>
    <ligand>
        <name>NADP(+)</name>
        <dbReference type="ChEBI" id="CHEBI:58349"/>
    </ligand>
</feature>
<dbReference type="GO" id="GO:0042351">
    <property type="term" value="P:'de novo' GDP-L-fucose biosynthetic process"/>
    <property type="evidence" value="ECO:0007669"/>
    <property type="project" value="UniProtKB-UniRule"/>
</dbReference>
<feature type="binding site" evidence="5">
    <location>
        <begin position="148"/>
        <end position="151"/>
    </location>
    <ligand>
        <name>NADP(+)</name>
        <dbReference type="ChEBI" id="CHEBI:58349"/>
    </ligand>
</feature>
<accession>A0A7D7Q2Y0</accession>
<dbReference type="Gene3D" id="3.90.25.10">
    <property type="entry name" value="UDP-galactose 4-epimerase, domain 1"/>
    <property type="match status" value="1"/>
</dbReference>
<evidence type="ECO:0000256" key="3">
    <source>
        <dbReference type="ARBA" id="ARBA00023002"/>
    </source>
</evidence>
<evidence type="ECO:0000256" key="5">
    <source>
        <dbReference type="HAMAP-Rule" id="MF_00956"/>
    </source>
</evidence>
<dbReference type="SUPFAM" id="SSF51735">
    <property type="entry name" value="NAD(P)-binding Rossmann-fold domains"/>
    <property type="match status" value="1"/>
</dbReference>
<feature type="binding site" evidence="5">
    <location>
        <begin position="206"/>
        <end position="209"/>
    </location>
    <ligand>
        <name>NADP(+)</name>
        <dbReference type="ChEBI" id="CHEBI:58349"/>
    </ligand>
</feature>
<dbReference type="InterPro" id="IPR036291">
    <property type="entry name" value="NAD(P)-bd_dom_sf"/>
</dbReference>
<dbReference type="PANTHER" id="PTHR43238:SF1">
    <property type="entry name" value="GDP-L-FUCOSE SYNTHASE"/>
    <property type="match status" value="1"/>
</dbReference>
<dbReference type="CDD" id="cd05239">
    <property type="entry name" value="GDP_FS_SDR_e"/>
    <property type="match status" value="1"/>
</dbReference>
<feature type="active site" description="Proton donor/acceptor" evidence="5">
    <location>
        <position position="179"/>
    </location>
</feature>
<feature type="site" description="Important for catalytic activity" evidence="5">
    <location>
        <position position="152"/>
    </location>
</feature>
<evidence type="ECO:0000256" key="2">
    <source>
        <dbReference type="ARBA" id="ARBA00022857"/>
    </source>
</evidence>
<feature type="binding site" evidence="5">
    <location>
        <position position="252"/>
    </location>
    <ligand>
        <name>substrate</name>
    </ligand>
</feature>
<feature type="binding site" evidence="5">
    <location>
        <position position="230"/>
    </location>
    <ligand>
        <name>substrate</name>
    </ligand>
</feature>
<comment type="catalytic activity">
    <reaction evidence="5">
        <text>GDP-beta-L-fucose + NADP(+) = GDP-4-dehydro-alpha-D-rhamnose + NADPH + H(+)</text>
        <dbReference type="Rhea" id="RHEA:18885"/>
        <dbReference type="ChEBI" id="CHEBI:15378"/>
        <dbReference type="ChEBI" id="CHEBI:57273"/>
        <dbReference type="ChEBI" id="CHEBI:57783"/>
        <dbReference type="ChEBI" id="CHEBI:57964"/>
        <dbReference type="ChEBI" id="CHEBI:58349"/>
        <dbReference type="EC" id="1.1.1.271"/>
    </reaction>
</comment>
<evidence type="ECO:0000313" key="8">
    <source>
        <dbReference type="EMBL" id="QMS56297.1"/>
    </source>
</evidence>
<evidence type="ECO:0000313" key="9">
    <source>
        <dbReference type="Proteomes" id="UP000216825"/>
    </source>
</evidence>
<dbReference type="Proteomes" id="UP000216825">
    <property type="component" value="Chromosome"/>
</dbReference>
<name>A0A7D7Q2Y0_KOCVA</name>
<dbReference type="AlphaFoldDB" id="A0A7D7Q2Y0"/>
<feature type="binding site" evidence="5">
    <location>
        <position position="245"/>
    </location>
    <ligand>
        <name>substrate</name>
    </ligand>
</feature>
<reference evidence="8" key="2">
    <citation type="submission" date="2020-07" db="EMBL/GenBank/DDBJ databases">
        <title>Genome of starter culture bacteria Kocuria salsicia reveals its technological properties and safety for usage in meat industry.</title>
        <authorList>
            <person name="Michael M."/>
            <person name="Konstantin K."/>
            <person name="Evgenii K."/>
            <person name="Galina S."/>
            <person name="Oksana K."/>
            <person name="Andrei L."/>
        </authorList>
    </citation>
    <scope>NUCLEOTIDE SEQUENCE [LARGE SCALE GENOMIC DNA]</scope>
    <source>
        <strain evidence="8">80</strain>
    </source>
</reference>
<dbReference type="GO" id="GO:0016853">
    <property type="term" value="F:isomerase activity"/>
    <property type="evidence" value="ECO:0007669"/>
    <property type="project" value="UniProtKB-KW"/>
</dbReference>
<reference evidence="8" key="1">
    <citation type="submission" date="2017-08" db="EMBL/GenBank/DDBJ databases">
        <authorList>
            <person name="Minaev M."/>
            <person name="Kurbakov K.A."/>
            <person name="Solodovnikova G.I."/>
            <person name="Kuznetsova O.A."/>
            <person name="Lisitsyn A.B."/>
        </authorList>
    </citation>
    <scope>NUCLEOTIDE SEQUENCE</scope>
    <source>
        <strain evidence="8">80</strain>
    </source>
</reference>
<feature type="site" description="Important for catalytic activity" evidence="5">
    <location>
        <position position="150"/>
    </location>
</feature>
<dbReference type="GO" id="GO:0070401">
    <property type="term" value="F:NADP+ binding"/>
    <property type="evidence" value="ECO:0007669"/>
    <property type="project" value="UniProtKB-UniRule"/>
</dbReference>
<dbReference type="Gene3D" id="3.40.50.720">
    <property type="entry name" value="NAD(P)-binding Rossmann-like Domain"/>
    <property type="match status" value="1"/>
</dbReference>
<comment type="pathway">
    <text evidence="5">Nucleotide-sugar biosynthesis; GDP-L-fucose biosynthesis via de novo pathway; GDP-L-fucose from GDP-alpha-D-mannose: step 2/2.</text>
</comment>
<dbReference type="InterPro" id="IPR001509">
    <property type="entry name" value="Epimerase_deHydtase"/>
</dbReference>
<feature type="domain" description="NAD-dependent epimerase/dehydratase" evidence="7">
    <location>
        <begin position="50"/>
        <end position="280"/>
    </location>
</feature>
<dbReference type="PANTHER" id="PTHR43238">
    <property type="entry name" value="GDP-L-FUCOSE SYNTHASE"/>
    <property type="match status" value="1"/>
</dbReference>
<feature type="region of interest" description="Disordered" evidence="6">
    <location>
        <begin position="1"/>
        <end position="31"/>
    </location>
</feature>
<evidence type="ECO:0000259" key="7">
    <source>
        <dbReference type="Pfam" id="PF01370"/>
    </source>
</evidence>
<dbReference type="InterPro" id="IPR028614">
    <property type="entry name" value="GDP_fucose/colitose_synth"/>
</dbReference>
<feature type="binding site" evidence="5">
    <location>
        <position position="183"/>
    </location>
    <ligand>
        <name>NADP(+)</name>
        <dbReference type="ChEBI" id="CHEBI:58349"/>
    </ligand>
</feature>
<dbReference type="GO" id="GO:0050577">
    <property type="term" value="F:GDP-L-fucose synthase activity"/>
    <property type="evidence" value="ECO:0007669"/>
    <property type="project" value="UniProtKB-UniRule"/>
</dbReference>
<keyword evidence="9" id="KW-1185">Reference proteome</keyword>
<gene>
    <name evidence="5 8" type="primary">fcl</name>
    <name evidence="8" type="ORF">CIB50_0001000</name>
</gene>
<comment type="function">
    <text evidence="5">Catalyzes the two-step NADP-dependent conversion of GDP-4-dehydro-6-deoxy-D-mannose to GDP-fucose, involving an epimerase and a reductase reaction.</text>
</comment>
<sequence length="356" mass="38927">MRTTVDTADQIGTVDAGADWPQTVSDPADARTSDDVVYAPHELDRTAPFYVAGHRGLVGSAIWRHLEKQGFENLIGASSQELDLRDREAVEAFIAEHKPRYMMLAAAKVGGIGANNTHPVDFLSDNLRIQLNLLDAARTAEVERVLFLGSSCIYPKLAEQPLREGALLTGYLEPTNDAYAIAKISGIMHVQAVRRQYGLPWISAMPTNLYGPGDNFSPTGSHVLPAMIRRYDQAVRNGDTEITNWGSGTPRREFLHVDDLAAACLFLMEHYDGPQQVNVGTGEDISIKELAELVAEATGYRGATHWDSSKPDGTPRKLMDVSLLSSLGWTASIDLPTGLDDAVAWYRLHRDSARGA</sequence>
<evidence type="ECO:0000256" key="4">
    <source>
        <dbReference type="ARBA" id="ARBA00023235"/>
    </source>
</evidence>
<dbReference type="UniPathway" id="UPA00128">
    <property type="reaction ID" value="UER00191"/>
</dbReference>
<feature type="binding site" evidence="5">
    <location>
        <begin position="53"/>
        <end position="59"/>
    </location>
    <ligand>
        <name>NADP(+)</name>
        <dbReference type="ChEBI" id="CHEBI:58349"/>
    </ligand>
</feature>
<keyword evidence="4 5" id="KW-0413">Isomerase</keyword>
<keyword evidence="2 5" id="KW-0521">NADP</keyword>
<keyword evidence="5" id="KW-0511">Multifunctional enzyme</keyword>
<dbReference type="KEGG" id="kvr:CIB50_0001000"/>
<keyword evidence="3 5" id="KW-0560">Oxidoreductase</keyword>